<evidence type="ECO:0000256" key="8">
    <source>
        <dbReference type="SAM" id="Phobius"/>
    </source>
</evidence>
<evidence type="ECO:0000256" key="7">
    <source>
        <dbReference type="ARBA" id="ARBA00023303"/>
    </source>
</evidence>
<evidence type="ECO:0000256" key="2">
    <source>
        <dbReference type="ARBA" id="ARBA00022448"/>
    </source>
</evidence>
<keyword evidence="2" id="KW-0813">Transport</keyword>
<sequence length="257" mass="29508">MMMLLETDQTLSVQFLKLKSWNEFCKMSDVEQVEEEIEVSASNGSSNRCVNVTLQIIFSTPGLVVLVVMYSVMGAFIFPLLEAPNEVHAAMSVSNSREECLKELWTITERLNVLYERNWTLLVHEQLRRFEGTIVAATRGHGNLTPRTSEGKIVTMLYALFGVPLMLMCLSSLGGFLADALQCTYSKLCRTRNGNNENEMHECTQEEDEMDCNICKYDAVCKETRMQTYDKYTPVDDREDFHHVTSKKYAPMQRIWH</sequence>
<name>A0A9Q0ND43_9DIPT</name>
<dbReference type="AlphaFoldDB" id="A0A9Q0ND43"/>
<evidence type="ECO:0000256" key="3">
    <source>
        <dbReference type="ARBA" id="ARBA00022692"/>
    </source>
</evidence>
<dbReference type="Gene3D" id="1.10.287.70">
    <property type="match status" value="1"/>
</dbReference>
<evidence type="ECO:0000256" key="4">
    <source>
        <dbReference type="ARBA" id="ARBA00022989"/>
    </source>
</evidence>
<dbReference type="GO" id="GO:0005886">
    <property type="term" value="C:plasma membrane"/>
    <property type="evidence" value="ECO:0007669"/>
    <property type="project" value="TreeGrafter"/>
</dbReference>
<comment type="subcellular location">
    <subcellularLocation>
        <location evidence="1">Membrane</location>
        <topology evidence="1">Multi-pass membrane protein</topology>
    </subcellularLocation>
</comment>
<dbReference type="GO" id="GO:0022841">
    <property type="term" value="F:potassium ion leak channel activity"/>
    <property type="evidence" value="ECO:0007669"/>
    <property type="project" value="TreeGrafter"/>
</dbReference>
<dbReference type="PANTHER" id="PTHR11003:SF352">
    <property type="entry name" value="BCDNA.GH04802-RELATED"/>
    <property type="match status" value="1"/>
</dbReference>
<evidence type="ECO:0000313" key="10">
    <source>
        <dbReference type="EMBL" id="KAJ6648101.1"/>
    </source>
</evidence>
<dbReference type="OrthoDB" id="297496at2759"/>
<dbReference type="GO" id="GO:0015271">
    <property type="term" value="F:outward rectifier potassium channel activity"/>
    <property type="evidence" value="ECO:0007669"/>
    <property type="project" value="TreeGrafter"/>
</dbReference>
<evidence type="ECO:0000256" key="1">
    <source>
        <dbReference type="ARBA" id="ARBA00004141"/>
    </source>
</evidence>
<reference evidence="10" key="1">
    <citation type="submission" date="2022-07" db="EMBL/GenBank/DDBJ databases">
        <authorList>
            <person name="Trinca V."/>
            <person name="Uliana J.V.C."/>
            <person name="Torres T.T."/>
            <person name="Ward R.J."/>
            <person name="Monesi N."/>
        </authorList>
    </citation>
    <scope>NUCLEOTIDE SEQUENCE</scope>
    <source>
        <strain evidence="10">HSMRA1968</strain>
        <tissue evidence="10">Whole embryos</tissue>
    </source>
</reference>
<feature type="transmembrane region" description="Helical" evidence="8">
    <location>
        <begin position="56"/>
        <end position="81"/>
    </location>
</feature>
<feature type="domain" description="Potassium channel" evidence="9">
    <location>
        <begin position="134"/>
        <end position="177"/>
    </location>
</feature>
<dbReference type="GO" id="GO:0030322">
    <property type="term" value="P:stabilization of membrane potential"/>
    <property type="evidence" value="ECO:0007669"/>
    <property type="project" value="TreeGrafter"/>
</dbReference>
<dbReference type="EMBL" id="WJQU01000001">
    <property type="protein sequence ID" value="KAJ6648101.1"/>
    <property type="molecule type" value="Genomic_DNA"/>
</dbReference>
<dbReference type="Pfam" id="PF07885">
    <property type="entry name" value="Ion_trans_2"/>
    <property type="match status" value="1"/>
</dbReference>
<feature type="transmembrane region" description="Helical" evidence="8">
    <location>
        <begin position="157"/>
        <end position="178"/>
    </location>
</feature>
<evidence type="ECO:0000256" key="5">
    <source>
        <dbReference type="ARBA" id="ARBA00023065"/>
    </source>
</evidence>
<proteinExistence type="predicted"/>
<evidence type="ECO:0000256" key="6">
    <source>
        <dbReference type="ARBA" id="ARBA00023136"/>
    </source>
</evidence>
<organism evidence="10 11">
    <name type="scientific">Pseudolycoriella hygida</name>
    <dbReference type="NCBI Taxonomy" id="35572"/>
    <lineage>
        <taxon>Eukaryota</taxon>
        <taxon>Metazoa</taxon>
        <taxon>Ecdysozoa</taxon>
        <taxon>Arthropoda</taxon>
        <taxon>Hexapoda</taxon>
        <taxon>Insecta</taxon>
        <taxon>Pterygota</taxon>
        <taxon>Neoptera</taxon>
        <taxon>Endopterygota</taxon>
        <taxon>Diptera</taxon>
        <taxon>Nematocera</taxon>
        <taxon>Sciaroidea</taxon>
        <taxon>Sciaridae</taxon>
        <taxon>Pseudolycoriella</taxon>
    </lineage>
</organism>
<evidence type="ECO:0000259" key="9">
    <source>
        <dbReference type="Pfam" id="PF07885"/>
    </source>
</evidence>
<keyword evidence="7 10" id="KW-0407">Ion channel</keyword>
<dbReference type="Proteomes" id="UP001151699">
    <property type="component" value="Chromosome A"/>
</dbReference>
<keyword evidence="11" id="KW-1185">Reference proteome</keyword>
<keyword evidence="5" id="KW-0406">Ion transport</keyword>
<keyword evidence="3 8" id="KW-0812">Transmembrane</keyword>
<protein>
    <submittedName>
        <fullName evidence="10">Potassium channel subfamily K member 2</fullName>
    </submittedName>
</protein>
<gene>
    <name evidence="10" type="primary">Kcnk2</name>
    <name evidence="10" type="ORF">Bhyg_03326</name>
</gene>
<dbReference type="SUPFAM" id="SSF81324">
    <property type="entry name" value="Voltage-gated potassium channels"/>
    <property type="match status" value="1"/>
</dbReference>
<dbReference type="PANTHER" id="PTHR11003">
    <property type="entry name" value="POTASSIUM CHANNEL, SUBFAMILY K"/>
    <property type="match status" value="1"/>
</dbReference>
<dbReference type="InterPro" id="IPR013099">
    <property type="entry name" value="K_chnl_dom"/>
</dbReference>
<comment type="caution">
    <text evidence="10">The sequence shown here is derived from an EMBL/GenBank/DDBJ whole genome shotgun (WGS) entry which is preliminary data.</text>
</comment>
<accession>A0A9Q0ND43</accession>
<keyword evidence="6 8" id="KW-0472">Membrane</keyword>
<evidence type="ECO:0000313" key="11">
    <source>
        <dbReference type="Proteomes" id="UP001151699"/>
    </source>
</evidence>
<dbReference type="InterPro" id="IPR003280">
    <property type="entry name" value="2pore_dom_K_chnl"/>
</dbReference>
<keyword evidence="4 8" id="KW-1133">Transmembrane helix</keyword>